<protein>
    <submittedName>
        <fullName evidence="1">Uncharacterized protein</fullName>
    </submittedName>
</protein>
<evidence type="ECO:0000313" key="2">
    <source>
        <dbReference type="Proteomes" id="UP000055045"/>
    </source>
</evidence>
<keyword evidence="2" id="KW-1185">Reference proteome</keyword>
<evidence type="ECO:0000313" key="1">
    <source>
        <dbReference type="EMBL" id="KUM57197.1"/>
    </source>
</evidence>
<dbReference type="Proteomes" id="UP000055045">
    <property type="component" value="Unassembled WGS sequence"/>
</dbReference>
<dbReference type="AlphaFoldDB" id="A0A101MAV7"/>
<organism evidence="1 2">
    <name type="scientific">Penicillium freii</name>
    <dbReference type="NCBI Taxonomy" id="48697"/>
    <lineage>
        <taxon>Eukaryota</taxon>
        <taxon>Fungi</taxon>
        <taxon>Dikarya</taxon>
        <taxon>Ascomycota</taxon>
        <taxon>Pezizomycotina</taxon>
        <taxon>Eurotiomycetes</taxon>
        <taxon>Eurotiomycetidae</taxon>
        <taxon>Eurotiales</taxon>
        <taxon>Aspergillaceae</taxon>
        <taxon>Penicillium</taxon>
    </lineage>
</organism>
<accession>A0A101MAV7</accession>
<reference evidence="1 2" key="1">
    <citation type="submission" date="2015-10" db="EMBL/GenBank/DDBJ databases">
        <title>Genome sequencing of Penicillium freii.</title>
        <authorList>
            <person name="Nguyen H.D."/>
            <person name="Visagie C.M."/>
            <person name="Seifert K.A."/>
        </authorList>
    </citation>
    <scope>NUCLEOTIDE SEQUENCE [LARGE SCALE GENOMIC DNA]</scope>
    <source>
        <strain evidence="1 2">DAOM 242723</strain>
    </source>
</reference>
<proteinExistence type="predicted"/>
<comment type="caution">
    <text evidence="1">The sequence shown here is derived from an EMBL/GenBank/DDBJ whole genome shotgun (WGS) entry which is preliminary data.</text>
</comment>
<dbReference type="EMBL" id="LLXE01000389">
    <property type="protein sequence ID" value="KUM57197.1"/>
    <property type="molecule type" value="Genomic_DNA"/>
</dbReference>
<sequence>MYSGHWLKSFTFWAGPSRVIDLCEHLHDISSYCLRFPGNIGSKSHGVVLTSLESDVRIQTKRMYHRIKKKEYEVERKREKERKRKRENVCVDQPIVHHIPRF</sequence>
<gene>
    <name evidence="1" type="ORF">ACN42_g9988</name>
</gene>
<name>A0A101MAV7_PENFR</name>